<evidence type="ECO:0000313" key="1">
    <source>
        <dbReference type="EMBL" id="GBO31053.1"/>
    </source>
</evidence>
<accession>A0A4Y2W030</accession>
<dbReference type="AlphaFoldDB" id="A0A4Y2W030"/>
<feature type="non-terminal residue" evidence="1">
    <location>
        <position position="1"/>
    </location>
</feature>
<sequence length="73" mass="8134">TEILAIPGVAEARKNATSWLKKERLSSWGWRDYTPRGVVALFLASDATFDGTVLEEELMAKETEIKIAVALLR</sequence>
<dbReference type="EMBL" id="BGPR01054269">
    <property type="protein sequence ID" value="GBO31054.1"/>
    <property type="molecule type" value="Genomic_DNA"/>
</dbReference>
<gene>
    <name evidence="1" type="ORF">AVEN_20472_1</name>
    <name evidence="2" type="ORF">AVEN_22553_1</name>
</gene>
<organism evidence="1 3">
    <name type="scientific">Araneus ventricosus</name>
    <name type="common">Orbweaver spider</name>
    <name type="synonym">Epeira ventricosa</name>
    <dbReference type="NCBI Taxonomy" id="182803"/>
    <lineage>
        <taxon>Eukaryota</taxon>
        <taxon>Metazoa</taxon>
        <taxon>Ecdysozoa</taxon>
        <taxon>Arthropoda</taxon>
        <taxon>Chelicerata</taxon>
        <taxon>Arachnida</taxon>
        <taxon>Araneae</taxon>
        <taxon>Araneomorphae</taxon>
        <taxon>Entelegynae</taxon>
        <taxon>Araneoidea</taxon>
        <taxon>Araneidae</taxon>
        <taxon>Araneus</taxon>
    </lineage>
</organism>
<reference evidence="1 3" key="1">
    <citation type="journal article" date="2019" name="Sci. Rep.">
        <title>Orb-weaving spider Araneus ventricosus genome elucidates the spidroin gene catalogue.</title>
        <authorList>
            <person name="Kono N."/>
            <person name="Nakamura H."/>
            <person name="Ohtoshi R."/>
            <person name="Moran D.A.P."/>
            <person name="Shinohara A."/>
            <person name="Yoshida Y."/>
            <person name="Fujiwara M."/>
            <person name="Mori M."/>
            <person name="Tomita M."/>
            <person name="Arakawa K."/>
        </authorList>
    </citation>
    <scope>NUCLEOTIDE SEQUENCE [LARGE SCALE GENOMIC DNA]</scope>
</reference>
<evidence type="ECO:0000313" key="2">
    <source>
        <dbReference type="EMBL" id="GBO31054.1"/>
    </source>
</evidence>
<name>A0A4Y2W030_ARAVE</name>
<dbReference type="Proteomes" id="UP000499080">
    <property type="component" value="Unassembled WGS sequence"/>
</dbReference>
<protein>
    <submittedName>
        <fullName evidence="1">Uncharacterized protein</fullName>
    </submittedName>
</protein>
<keyword evidence="3" id="KW-1185">Reference proteome</keyword>
<proteinExistence type="predicted"/>
<dbReference type="EMBL" id="BGPR01054268">
    <property type="protein sequence ID" value="GBO31053.1"/>
    <property type="molecule type" value="Genomic_DNA"/>
</dbReference>
<comment type="caution">
    <text evidence="1">The sequence shown here is derived from an EMBL/GenBank/DDBJ whole genome shotgun (WGS) entry which is preliminary data.</text>
</comment>
<evidence type="ECO:0000313" key="3">
    <source>
        <dbReference type="Proteomes" id="UP000499080"/>
    </source>
</evidence>